<protein>
    <submittedName>
        <fullName evidence="2">Uncharacterized protein</fullName>
    </submittedName>
</protein>
<organism evidence="2 3">
    <name type="scientific">Micromonospora coriariae</name>
    <dbReference type="NCBI Taxonomy" id="285665"/>
    <lineage>
        <taxon>Bacteria</taxon>
        <taxon>Bacillati</taxon>
        <taxon>Actinomycetota</taxon>
        <taxon>Actinomycetes</taxon>
        <taxon>Micromonosporales</taxon>
        <taxon>Micromonosporaceae</taxon>
        <taxon>Micromonospora</taxon>
    </lineage>
</organism>
<accession>A0A1C4V2P4</accession>
<gene>
    <name evidence="2" type="ORF">GA0070607_1503</name>
</gene>
<keyword evidence="3" id="KW-1185">Reference proteome</keyword>
<name>A0A1C4V2P4_9ACTN</name>
<dbReference type="AlphaFoldDB" id="A0A1C4V2P4"/>
<dbReference type="OrthoDB" id="140186at2"/>
<sequence>MTTLTTLARAEAVVEGRAQRTTLVRHTHVTERPLVFIPLTMAGEANAPLAAMVGDDPDAPTLLIVPQPRNRDQRFAFAAELAAVVLPYIDSFRGELEAVSVNRGKDIRIRYADAPQLLVPNPGGAGFTRLFGRSTRFRRTDGDYPVHPSVPLLGRWLTYFAERAEHPGSCSLVAMTQALTLHWATGQSPLEDAQLAALLAWIAPPDGLTGAQAAAAAEDPVTWPPAGPITDPSFDNEVLAPAMTAYQRAVSTDSLVDRRRAELEDLLRSQLEPTWRLMWQGVSLLRELPVGSRVAGRWAEDRDAFTNFTEYVDGGGFPQARRDGAVAAAKRLHRLERAQASYDVQRAYDDPMVMADYRLTGEAFVGEVTAADPTRVDSSGKKRVLRPWITVTTADPVLVTPGTKLFSPDRPGNQKATVVSMARNDDGSAEVVLELAGGMGSSLTPPPGSVPGVGERLCYTTLTDTFFPAGAFPTREETPWTHGGPPAPFDDGAPSAEDAREEWS</sequence>
<evidence type="ECO:0000256" key="1">
    <source>
        <dbReference type="SAM" id="MobiDB-lite"/>
    </source>
</evidence>
<dbReference type="EMBL" id="LT607412">
    <property type="protein sequence ID" value="SCE78203.1"/>
    <property type="molecule type" value="Genomic_DNA"/>
</dbReference>
<evidence type="ECO:0000313" key="3">
    <source>
        <dbReference type="Proteomes" id="UP000198243"/>
    </source>
</evidence>
<dbReference type="RefSeq" id="WP_089017522.1">
    <property type="nucleotide sequence ID" value="NZ_LT607412.1"/>
</dbReference>
<reference evidence="3" key="1">
    <citation type="submission" date="2016-06" db="EMBL/GenBank/DDBJ databases">
        <authorList>
            <person name="Varghese N."/>
            <person name="Submissions Spin"/>
        </authorList>
    </citation>
    <scope>NUCLEOTIDE SEQUENCE [LARGE SCALE GENOMIC DNA]</scope>
    <source>
        <strain evidence="3">DSM 44875</strain>
    </source>
</reference>
<evidence type="ECO:0000313" key="2">
    <source>
        <dbReference type="EMBL" id="SCE78203.1"/>
    </source>
</evidence>
<dbReference type="Proteomes" id="UP000198243">
    <property type="component" value="Chromosome I"/>
</dbReference>
<feature type="region of interest" description="Disordered" evidence="1">
    <location>
        <begin position="471"/>
        <end position="504"/>
    </location>
</feature>
<proteinExistence type="predicted"/>